<comment type="caution">
    <text evidence="2">The sequence shown here is derived from an EMBL/GenBank/DDBJ whole genome shotgun (WGS) entry which is preliminary data.</text>
</comment>
<keyword evidence="1" id="KW-0812">Transmembrane</keyword>
<protein>
    <submittedName>
        <fullName evidence="2">Uncharacterized protein</fullName>
    </submittedName>
</protein>
<keyword evidence="1" id="KW-1133">Transmembrane helix</keyword>
<dbReference type="AlphaFoldDB" id="A0A7W8AEG3"/>
<gene>
    <name evidence="2" type="ORF">HNR40_010337</name>
</gene>
<dbReference type="Proteomes" id="UP000568380">
    <property type="component" value="Unassembled WGS sequence"/>
</dbReference>
<evidence type="ECO:0000313" key="3">
    <source>
        <dbReference type="Proteomes" id="UP000568380"/>
    </source>
</evidence>
<dbReference type="EMBL" id="JACHIN010000026">
    <property type="protein sequence ID" value="MBB5084826.1"/>
    <property type="molecule type" value="Genomic_DNA"/>
</dbReference>
<accession>A0A7W8AEG3</accession>
<organism evidence="2 3">
    <name type="scientific">Nonomuraea endophytica</name>
    <dbReference type="NCBI Taxonomy" id="714136"/>
    <lineage>
        <taxon>Bacteria</taxon>
        <taxon>Bacillati</taxon>
        <taxon>Actinomycetota</taxon>
        <taxon>Actinomycetes</taxon>
        <taxon>Streptosporangiales</taxon>
        <taxon>Streptosporangiaceae</taxon>
        <taxon>Nonomuraea</taxon>
    </lineage>
</organism>
<name>A0A7W8AEG3_9ACTN</name>
<reference evidence="2 3" key="1">
    <citation type="submission" date="2020-08" db="EMBL/GenBank/DDBJ databases">
        <title>Genomic Encyclopedia of Type Strains, Phase IV (KMG-IV): sequencing the most valuable type-strain genomes for metagenomic binning, comparative biology and taxonomic classification.</title>
        <authorList>
            <person name="Goeker M."/>
        </authorList>
    </citation>
    <scope>NUCLEOTIDE SEQUENCE [LARGE SCALE GENOMIC DNA]</scope>
    <source>
        <strain evidence="2 3">DSM 45385</strain>
    </source>
</reference>
<keyword evidence="1" id="KW-0472">Membrane</keyword>
<feature type="transmembrane region" description="Helical" evidence="1">
    <location>
        <begin position="32"/>
        <end position="52"/>
    </location>
</feature>
<sequence>MPPVLRMIRAAAFAAVCVMVSAGGHVFAGGAAISLPALLLGFGAPYLLALVVNGRERSRESVLAATAVVQLVLHQVFARVAPAAEGSAEHGGHLNVGMTVMHLMLALLSGWWLHQGESALWTALRLWAAAPLRLLLLFAPLPVEARVGLWRAVPCVRTGPWRSLVFTKAVHRRGPPALLRAV</sequence>
<evidence type="ECO:0000256" key="1">
    <source>
        <dbReference type="SAM" id="Phobius"/>
    </source>
</evidence>
<keyword evidence="3" id="KW-1185">Reference proteome</keyword>
<dbReference type="RefSeq" id="WP_184975464.1">
    <property type="nucleotide sequence ID" value="NZ_JACHIN010000026.1"/>
</dbReference>
<evidence type="ECO:0000313" key="2">
    <source>
        <dbReference type="EMBL" id="MBB5084826.1"/>
    </source>
</evidence>
<proteinExistence type="predicted"/>